<evidence type="ECO:0000256" key="2">
    <source>
        <dbReference type="ARBA" id="ARBA00022448"/>
    </source>
</evidence>
<feature type="transmembrane region" description="Helical" evidence="7">
    <location>
        <begin position="159"/>
        <end position="182"/>
    </location>
</feature>
<keyword evidence="2" id="KW-0813">Transport</keyword>
<comment type="caution">
    <text evidence="9">The sequence shown here is derived from an EMBL/GenBank/DDBJ whole genome shotgun (WGS) entry which is preliminary data.</text>
</comment>
<evidence type="ECO:0000256" key="6">
    <source>
        <dbReference type="ARBA" id="ARBA00023136"/>
    </source>
</evidence>
<reference evidence="9 10" key="1">
    <citation type="submission" date="2023-08" db="EMBL/GenBank/DDBJ databases">
        <authorList>
            <person name="Girao M."/>
            <person name="Carvalho M.F."/>
        </authorList>
    </citation>
    <scope>NUCLEOTIDE SEQUENCE [LARGE SCALE GENOMIC DNA]</scope>
    <source>
        <strain evidence="9 10">CC-R104</strain>
    </source>
</reference>
<gene>
    <name evidence="9" type="ORF">Q8814_00685</name>
</gene>
<dbReference type="Pfam" id="PF07690">
    <property type="entry name" value="MFS_1"/>
    <property type="match status" value="1"/>
</dbReference>
<dbReference type="InterPro" id="IPR020846">
    <property type="entry name" value="MFS_dom"/>
</dbReference>
<sequence>MHTHTLAPSTSAVTVRRDYKRAAFASTVGTTVEWYDFFIYAQAAALIFADLFFAPMGGAGQLVAYVTVGISFVFRPLGAVLAGYFGDLIGRKAVLVATLAMMGIATVGIGLLPTYASIGVWAPIALIVLRIVQGFSTGGEWGGAALMSVEHAPPTRRGIFGASTQMGVPLGMLLATATLTLCTVTTTDEQFREWGWRLPFLVSILLIVIGFYIRRRVEESPVFVELSERKQRSHAPVRALLRRHPRQVILAALSFIGTNGNGYMVIGGFLVAYASKTFGLGRTELLIATLASAVVWGAFTLIGAAWSDTAGRTRVMNVGNALLALFAVPFFFMVDTGSLAWIYVALIVFAVGLGLSYGPQPALFAEMFPAAVRYSGASIAYAIGAILGGAFVPTVSQWLLTWTGTTTAIGIYLGVLAVISFAATRAIKDRSGVDLSL</sequence>
<evidence type="ECO:0000256" key="7">
    <source>
        <dbReference type="SAM" id="Phobius"/>
    </source>
</evidence>
<feature type="transmembrane region" description="Helical" evidence="7">
    <location>
        <begin position="93"/>
        <end position="112"/>
    </location>
</feature>
<dbReference type="CDD" id="cd17369">
    <property type="entry name" value="MFS_ShiA_like"/>
    <property type="match status" value="1"/>
</dbReference>
<evidence type="ECO:0000256" key="5">
    <source>
        <dbReference type="ARBA" id="ARBA00022989"/>
    </source>
</evidence>
<dbReference type="InterPro" id="IPR036259">
    <property type="entry name" value="MFS_trans_sf"/>
</dbReference>
<evidence type="ECO:0000313" key="9">
    <source>
        <dbReference type="EMBL" id="MEE2030642.1"/>
    </source>
</evidence>
<dbReference type="PROSITE" id="PS50850">
    <property type="entry name" value="MFS"/>
    <property type="match status" value="1"/>
</dbReference>
<dbReference type="RefSeq" id="WP_330150068.1">
    <property type="nucleotide sequence ID" value="NZ_JAUZMZ010000002.1"/>
</dbReference>
<dbReference type="PANTHER" id="PTHR43045:SF1">
    <property type="entry name" value="SHIKIMATE TRANSPORTER"/>
    <property type="match status" value="1"/>
</dbReference>
<accession>A0ABU7JMU1</accession>
<feature type="transmembrane region" description="Helical" evidence="7">
    <location>
        <begin position="318"/>
        <end position="334"/>
    </location>
</feature>
<feature type="transmembrane region" description="Helical" evidence="7">
    <location>
        <begin position="371"/>
        <end position="392"/>
    </location>
</feature>
<feature type="transmembrane region" description="Helical" evidence="7">
    <location>
        <begin position="62"/>
        <end position="86"/>
    </location>
</feature>
<dbReference type="PANTHER" id="PTHR43045">
    <property type="entry name" value="SHIKIMATE TRANSPORTER"/>
    <property type="match status" value="1"/>
</dbReference>
<dbReference type="SUPFAM" id="SSF103473">
    <property type="entry name" value="MFS general substrate transporter"/>
    <property type="match status" value="1"/>
</dbReference>
<dbReference type="Proteomes" id="UP001331936">
    <property type="component" value="Unassembled WGS sequence"/>
</dbReference>
<organism evidence="9 10">
    <name type="scientific">Rhodococcus chondri</name>
    <dbReference type="NCBI Taxonomy" id="3065941"/>
    <lineage>
        <taxon>Bacteria</taxon>
        <taxon>Bacillati</taxon>
        <taxon>Actinomycetota</taxon>
        <taxon>Actinomycetes</taxon>
        <taxon>Mycobacteriales</taxon>
        <taxon>Nocardiaceae</taxon>
        <taxon>Rhodococcus</taxon>
    </lineage>
</organism>
<keyword evidence="4 7" id="KW-0812">Transmembrane</keyword>
<evidence type="ECO:0000256" key="4">
    <source>
        <dbReference type="ARBA" id="ARBA00022692"/>
    </source>
</evidence>
<comment type="subcellular location">
    <subcellularLocation>
        <location evidence="1">Cell membrane</location>
        <topology evidence="1">Multi-pass membrane protein</topology>
    </subcellularLocation>
</comment>
<dbReference type="EMBL" id="JAUZMZ010000002">
    <property type="protein sequence ID" value="MEE2030642.1"/>
    <property type="molecule type" value="Genomic_DNA"/>
</dbReference>
<evidence type="ECO:0000256" key="3">
    <source>
        <dbReference type="ARBA" id="ARBA00022475"/>
    </source>
</evidence>
<evidence type="ECO:0000259" key="8">
    <source>
        <dbReference type="PROSITE" id="PS50850"/>
    </source>
</evidence>
<name>A0ABU7JMU1_9NOCA</name>
<keyword evidence="6 7" id="KW-0472">Membrane</keyword>
<evidence type="ECO:0000313" key="10">
    <source>
        <dbReference type="Proteomes" id="UP001331936"/>
    </source>
</evidence>
<feature type="transmembrane region" description="Helical" evidence="7">
    <location>
        <begin position="248"/>
        <end position="273"/>
    </location>
</feature>
<keyword evidence="10" id="KW-1185">Reference proteome</keyword>
<feature type="domain" description="Major facilitator superfamily (MFS) profile" evidence="8">
    <location>
        <begin position="22"/>
        <end position="432"/>
    </location>
</feature>
<dbReference type="InterPro" id="IPR011701">
    <property type="entry name" value="MFS"/>
</dbReference>
<feature type="transmembrane region" description="Helical" evidence="7">
    <location>
        <begin position="194"/>
        <end position="213"/>
    </location>
</feature>
<keyword evidence="3" id="KW-1003">Cell membrane</keyword>
<protein>
    <submittedName>
        <fullName evidence="9">MFS transporter</fullName>
    </submittedName>
</protein>
<feature type="transmembrane region" description="Helical" evidence="7">
    <location>
        <begin position="37"/>
        <end position="56"/>
    </location>
</feature>
<proteinExistence type="predicted"/>
<feature type="transmembrane region" description="Helical" evidence="7">
    <location>
        <begin position="340"/>
        <end position="359"/>
    </location>
</feature>
<feature type="transmembrane region" description="Helical" evidence="7">
    <location>
        <begin position="118"/>
        <end position="138"/>
    </location>
</feature>
<feature type="transmembrane region" description="Helical" evidence="7">
    <location>
        <begin position="285"/>
        <end position="306"/>
    </location>
</feature>
<keyword evidence="5 7" id="KW-1133">Transmembrane helix</keyword>
<feature type="transmembrane region" description="Helical" evidence="7">
    <location>
        <begin position="398"/>
        <end position="423"/>
    </location>
</feature>
<evidence type="ECO:0000256" key="1">
    <source>
        <dbReference type="ARBA" id="ARBA00004651"/>
    </source>
</evidence>
<dbReference type="Gene3D" id="1.20.1250.20">
    <property type="entry name" value="MFS general substrate transporter like domains"/>
    <property type="match status" value="2"/>
</dbReference>